<feature type="transmembrane region" description="Helical" evidence="9">
    <location>
        <begin position="1807"/>
        <end position="1834"/>
    </location>
</feature>
<evidence type="ECO:0000256" key="2">
    <source>
        <dbReference type="ARBA" id="ARBA00022692"/>
    </source>
</evidence>
<evidence type="ECO:0000313" key="11">
    <source>
        <dbReference type="EMBL" id="KAJ8599616.1"/>
    </source>
</evidence>
<dbReference type="Pfam" id="PF00629">
    <property type="entry name" value="MAM"/>
    <property type="match status" value="1"/>
</dbReference>
<name>A0AAD7U7B3_9STRA</name>
<feature type="compositionally biased region" description="Low complexity" evidence="8">
    <location>
        <begin position="1174"/>
        <end position="1190"/>
    </location>
</feature>
<evidence type="ECO:0000256" key="3">
    <source>
        <dbReference type="ARBA" id="ARBA00022737"/>
    </source>
</evidence>
<keyword evidence="5 9" id="KW-0472">Membrane</keyword>
<dbReference type="SMART" id="SM00004">
    <property type="entry name" value="NL"/>
    <property type="match status" value="1"/>
</dbReference>
<gene>
    <name evidence="11" type="ORF">CTAYLR_004689</name>
</gene>
<feature type="transmembrane region" description="Helical" evidence="9">
    <location>
        <begin position="1987"/>
        <end position="2009"/>
    </location>
</feature>
<protein>
    <recommendedName>
        <fullName evidence="10">MAM domain-containing protein</fullName>
    </recommendedName>
</protein>
<evidence type="ECO:0000256" key="7">
    <source>
        <dbReference type="ARBA" id="ARBA00023180"/>
    </source>
</evidence>
<evidence type="ECO:0000259" key="10">
    <source>
        <dbReference type="PROSITE" id="PS50060"/>
    </source>
</evidence>
<evidence type="ECO:0000256" key="1">
    <source>
        <dbReference type="ARBA" id="ARBA00004141"/>
    </source>
</evidence>
<dbReference type="GO" id="GO:0016020">
    <property type="term" value="C:membrane"/>
    <property type="evidence" value="ECO:0007669"/>
    <property type="project" value="UniProtKB-SubCell"/>
</dbReference>
<dbReference type="InterPro" id="IPR013320">
    <property type="entry name" value="ConA-like_dom_sf"/>
</dbReference>
<dbReference type="PANTHER" id="PTHR10877">
    <property type="entry name" value="POLYCYSTIN FAMILY MEMBER"/>
    <property type="match status" value="1"/>
</dbReference>
<keyword evidence="3" id="KW-0677">Repeat</keyword>
<dbReference type="SUPFAM" id="SSF49899">
    <property type="entry name" value="Concanavalin A-like lectins/glucanases"/>
    <property type="match status" value="1"/>
</dbReference>
<dbReference type="Gene3D" id="2.60.120.200">
    <property type="match status" value="1"/>
</dbReference>
<keyword evidence="12" id="KW-1185">Reference proteome</keyword>
<accession>A0AAD7U7B3</accession>
<dbReference type="PROSITE" id="PS50060">
    <property type="entry name" value="MAM_2"/>
    <property type="match status" value="1"/>
</dbReference>
<comment type="caution">
    <text evidence="11">The sequence shown here is derived from an EMBL/GenBank/DDBJ whole genome shotgun (WGS) entry which is preliminary data.</text>
</comment>
<dbReference type="PANTHER" id="PTHR10877:SF183">
    <property type="entry name" value="AT14535P-RELATED"/>
    <property type="match status" value="1"/>
</dbReference>
<evidence type="ECO:0000256" key="6">
    <source>
        <dbReference type="ARBA" id="ARBA00023157"/>
    </source>
</evidence>
<feature type="transmembrane region" description="Helical" evidence="9">
    <location>
        <begin position="1955"/>
        <end position="1975"/>
    </location>
</feature>
<reference evidence="11" key="1">
    <citation type="submission" date="2023-01" db="EMBL/GenBank/DDBJ databases">
        <title>Metagenome sequencing of chrysophaentin producing Chrysophaeum taylorii.</title>
        <authorList>
            <person name="Davison J."/>
            <person name="Bewley C."/>
        </authorList>
    </citation>
    <scope>NUCLEOTIDE SEQUENCE</scope>
    <source>
        <strain evidence="11">NIES-1699</strain>
    </source>
</reference>
<keyword evidence="2 9" id="KW-0812">Transmembrane</keyword>
<dbReference type="Pfam" id="PF08016">
    <property type="entry name" value="PKD_channel"/>
    <property type="match status" value="1"/>
</dbReference>
<comment type="subcellular location">
    <subcellularLocation>
        <location evidence="1">Membrane</location>
        <topology evidence="1">Multi-pass membrane protein</topology>
    </subcellularLocation>
</comment>
<dbReference type="Gene3D" id="4.10.470.20">
    <property type="match status" value="1"/>
</dbReference>
<feature type="transmembrane region" description="Helical" evidence="9">
    <location>
        <begin position="1926"/>
        <end position="1949"/>
    </location>
</feature>
<keyword evidence="4 9" id="KW-1133">Transmembrane helix</keyword>
<organism evidence="11 12">
    <name type="scientific">Chrysophaeum taylorii</name>
    <dbReference type="NCBI Taxonomy" id="2483200"/>
    <lineage>
        <taxon>Eukaryota</taxon>
        <taxon>Sar</taxon>
        <taxon>Stramenopiles</taxon>
        <taxon>Ochrophyta</taxon>
        <taxon>Pelagophyceae</taxon>
        <taxon>Pelagomonadales</taxon>
        <taxon>Pelagomonadaceae</taxon>
        <taxon>Chrysophaeum</taxon>
    </lineage>
</organism>
<dbReference type="InterPro" id="IPR000998">
    <property type="entry name" value="MAM_dom"/>
</dbReference>
<evidence type="ECO:0000313" key="12">
    <source>
        <dbReference type="Proteomes" id="UP001230188"/>
    </source>
</evidence>
<evidence type="ECO:0000256" key="5">
    <source>
        <dbReference type="ARBA" id="ARBA00023136"/>
    </source>
</evidence>
<dbReference type="InterPro" id="IPR051223">
    <property type="entry name" value="Polycystin"/>
</dbReference>
<keyword evidence="6" id="KW-1015">Disulfide bond</keyword>
<dbReference type="SMART" id="SM00137">
    <property type="entry name" value="MAM"/>
    <property type="match status" value="1"/>
</dbReference>
<dbReference type="InterPro" id="IPR000800">
    <property type="entry name" value="Notch_dom"/>
</dbReference>
<keyword evidence="7" id="KW-0325">Glycoprotein</keyword>
<feature type="compositionally biased region" description="Basic residues" evidence="8">
    <location>
        <begin position="1"/>
        <end position="11"/>
    </location>
</feature>
<proteinExistence type="predicted"/>
<feature type="region of interest" description="Disordered" evidence="8">
    <location>
        <begin position="1"/>
        <end position="33"/>
    </location>
</feature>
<feature type="transmembrane region" description="Helical" evidence="9">
    <location>
        <begin position="106"/>
        <end position="122"/>
    </location>
</feature>
<sequence length="2368" mass="260903">MPLLRRRRSSYHRTAMGPPAPIHVRASEAATPPRRATLDQAKSIADRLVPPQTVNREAKVMAYARGESSILDLEAENSPSMIALMLRKTLKELAYDDEMASNYRKFFIFLCYTALLLVVISMQRHVGVASMREQYHALQDRYFEFGANITRDDKVVGDFVQDFGAVETHLREVVLEAVFSSDDCGNDVCDSPDEYPKWSPGGREFAGCAADCGVVDTVDVTVVFYDAWKYFHAVDLIEGLAQESDVYGYSPAQWGVLDSSGNLSRVPAAGWNICHRTDREQGYLVPVCVFDANITVDTVPFRTDELNVSSSLFGNNMTVSLYAGEWDLRIGFQNFDWIHPETGASVPLAFPAIRGAVCVGGDKNCTYWDPCPEASSCQCEYIDNERVCFDDAYWSTFNVTTMLHEPAPSGATFVVDDPVLAAYPHEERVAAIGEWWRIPRRAADGTELPAYWTSRDPPLELTSASLDASLEVEASWSRSCRAYDLLLLSPDLESGWDSDIKLEIWTADRRLFPNSTQAERNAALQVRAYGLAFDEGEISCSKKTVMLCDDRQYVFGIAAEADGVYENTPGNMMGFSLLVADDDEVVFRGNMAWTYSPQNATADFECPTETFGKGFCFDRNRSFCVWHVDQEKAAYCDPTQEAYSDREKRFFEFAGYDLSASSFDLSGENCEPAASCSAHESSYRGSSEAYACEEATRDEWVSDAPTPLANLSSSSSSLIEEESDLSSLLTAETWPIVESARHVACAFTEDLCGWTSDGVWQHAEGTTPSDWTGPGVDGDPGFLESFAYSEATGAANASHFLWSPNMTLSGPAILTFDYHMYGNRMGSLKVDALEYVVVGSSNLTAWRTLWERVHNQLPLWHRDAFVVLEPETIMLRFATDTIHHTGDAAIDNVLIRQLDLPNATRAPTPFLDVTSSSDEVCAAFVMRNDAGEGWTESEYRIESAELEDFFRQGTFETGGSQIDTICFPARSGCYSLLVTEGSSTTGKHWELVVRDKSSSGEYSALAGRTPASTTFNVLDADIFESSCTLPPTYSPAPSLSKAPTCAVTLDLELYDSWGDGWAGAEYSIADGSEVVASGSLVSGSYREDLICLSVDDECFNATVSDDANPSEVEWTLRTGSSGLVVLNGSAPFEGFFWVSGDLGAGGATCAEAEAAYGILSAGLANATTDDDDNNQSSISSPPSSSSFSSSGGEATASPSLEGTVLAAPTEIVFEEEKLRCYANWRLFRTDVEQDLEDEALLSYYTVEPGDVVECDATDACVMVEYAWPPIEMRTYFSNAVEKGLYPSDDEDGPEFFQGLGGCKSDFTVMAATPWSQCVNQAFYGFAPPSACVECDDDDLCTATTSAAAPSWYSNLFSVPAVALYHSMDWALDAASEADISSSTEIEFKAPATISMFCDPTVRGDGTCDTEFNTLGCDYDGGDCCDDARTGCSAPWYAGVSAAASSWRYAVTTSTATYATVPYALRDAVADKLLLHLKGSPSDDDETTWNEPIPNFYETMMPSLACPECATVGSRGWRSINFTVEVPTTANTTNPLDNPMFPTTEEGEFRIRYFSSPNIVLYGPLLTQRRAKLRTCPTHRLDRNQFIEALRFNMDRLQLGCSTTASKLLAGDEGHVRAIQEDFGVDPTFLESSTLYRPGNIVSDYYDSEDVSETGTPYGFQYRMSDDKSTSHRTSFRPWKWQKGITKYPHSYPVFFSVNANSSRALEILDTVIEGGYFDDATDEIDVTLLLFNPQTETFAIVSSTYLAVKAGSVAASHEIDIVDVAYYSSRVDAARAVMEIVLVVVMFALVSIEFFEMYDNLVEYGSVLPYFLDFSNFIDFLGYAFQVALVPLWLRAVFRCNGFRPKATYDVHDDLQEGRILEAQEETHLAQSTIDDLLAVKGALDEYELFATLSIIALAMQCLKSLRFHPTFGLISTTIVNMSSKVLFWFMLLILVVGCYAVLGSLLFGHDNDDYATFASAAITLLAALSGMYDYTTLSLNEIADQIYFWTYMFIAFFVLLNVLLAIIVEGYDASVAETDKRDPLVFFARATISRTHAHDCLVPATTCIRIIRKCIKLLVSGDSFLSAADFDDDDDDGGGGVGDDADDEPAIGLTFLTAMRSRLVMDRRSSDKGLTYERLVRYMKRLPRLDRAVSALQNFTAENTDEIRRLALPWKPAVDEQMVALDVWLLRLALRVITPGAPDYVLDVWHVLALNLVARFGLNHDLHATEGLASESPSLRAFARLLEIHRLIDLDAIVNDNQADVPRVVAVVYNYQQGRRDSLIDFTRDNLAAAAAAAAEFQPAKPVNNDDEDEKDGDDATTNAFLNHIVQRLAKARARGGGGADAARSIRDRILAVLDNIDDDDEAPTEIRLVKLNEEEEEDPGFK</sequence>
<feature type="region of interest" description="Disordered" evidence="8">
    <location>
        <begin position="1169"/>
        <end position="1201"/>
    </location>
</feature>
<dbReference type="Gene3D" id="1.10.287.70">
    <property type="match status" value="1"/>
</dbReference>
<dbReference type="EMBL" id="JAQMWT010000552">
    <property type="protein sequence ID" value="KAJ8599616.1"/>
    <property type="molecule type" value="Genomic_DNA"/>
</dbReference>
<evidence type="ECO:0000256" key="9">
    <source>
        <dbReference type="SAM" id="Phobius"/>
    </source>
</evidence>
<evidence type="ECO:0000256" key="4">
    <source>
        <dbReference type="ARBA" id="ARBA00022989"/>
    </source>
</evidence>
<feature type="transmembrane region" description="Helical" evidence="9">
    <location>
        <begin position="1776"/>
        <end position="1795"/>
    </location>
</feature>
<evidence type="ECO:0000256" key="8">
    <source>
        <dbReference type="SAM" id="MobiDB-lite"/>
    </source>
</evidence>
<dbReference type="InterPro" id="IPR013122">
    <property type="entry name" value="PKD1_2_channel"/>
</dbReference>
<dbReference type="Proteomes" id="UP001230188">
    <property type="component" value="Unassembled WGS sequence"/>
</dbReference>
<feature type="domain" description="MAM" evidence="10">
    <location>
        <begin position="743"/>
        <end position="895"/>
    </location>
</feature>